<reference evidence="6" key="1">
    <citation type="journal article" date="2013" name="Nature">
        <title>Pan genome of the phytoplankton Emiliania underpins its global distribution.</title>
        <authorList>
            <person name="Read B.A."/>
            <person name="Kegel J."/>
            <person name="Klute M.J."/>
            <person name="Kuo A."/>
            <person name="Lefebvre S.C."/>
            <person name="Maumus F."/>
            <person name="Mayer C."/>
            <person name="Miller J."/>
            <person name="Monier A."/>
            <person name="Salamov A."/>
            <person name="Young J."/>
            <person name="Aguilar M."/>
            <person name="Claverie J.M."/>
            <person name="Frickenhaus S."/>
            <person name="Gonzalez K."/>
            <person name="Herman E.K."/>
            <person name="Lin Y.C."/>
            <person name="Napier J."/>
            <person name="Ogata H."/>
            <person name="Sarno A.F."/>
            <person name="Shmutz J."/>
            <person name="Schroeder D."/>
            <person name="de Vargas C."/>
            <person name="Verret F."/>
            <person name="von Dassow P."/>
            <person name="Valentin K."/>
            <person name="Van de Peer Y."/>
            <person name="Wheeler G."/>
            <person name="Dacks J.B."/>
            <person name="Delwiche C.F."/>
            <person name="Dyhrman S.T."/>
            <person name="Glockner G."/>
            <person name="John U."/>
            <person name="Richards T."/>
            <person name="Worden A.Z."/>
            <person name="Zhang X."/>
            <person name="Grigoriev I.V."/>
            <person name="Allen A.E."/>
            <person name="Bidle K."/>
            <person name="Borodovsky M."/>
            <person name="Bowler C."/>
            <person name="Brownlee C."/>
            <person name="Cock J.M."/>
            <person name="Elias M."/>
            <person name="Gladyshev V.N."/>
            <person name="Groth M."/>
            <person name="Guda C."/>
            <person name="Hadaegh A."/>
            <person name="Iglesias-Rodriguez M.D."/>
            <person name="Jenkins J."/>
            <person name="Jones B.M."/>
            <person name="Lawson T."/>
            <person name="Leese F."/>
            <person name="Lindquist E."/>
            <person name="Lobanov A."/>
            <person name="Lomsadze A."/>
            <person name="Malik S.B."/>
            <person name="Marsh M.E."/>
            <person name="Mackinder L."/>
            <person name="Mock T."/>
            <person name="Mueller-Roeber B."/>
            <person name="Pagarete A."/>
            <person name="Parker M."/>
            <person name="Probert I."/>
            <person name="Quesneville H."/>
            <person name="Raines C."/>
            <person name="Rensing S.A."/>
            <person name="Riano-Pachon D.M."/>
            <person name="Richier S."/>
            <person name="Rokitta S."/>
            <person name="Shiraiwa Y."/>
            <person name="Soanes D.M."/>
            <person name="van der Giezen M."/>
            <person name="Wahlund T.M."/>
            <person name="Williams B."/>
            <person name="Wilson W."/>
            <person name="Wolfe G."/>
            <person name="Wurch L.L."/>
        </authorList>
    </citation>
    <scope>NUCLEOTIDE SEQUENCE</scope>
</reference>
<proteinExistence type="predicted"/>
<dbReference type="KEGG" id="ehx:EMIHUDRAFT_68375"/>
<dbReference type="InterPro" id="IPR000014">
    <property type="entry name" value="PAS"/>
</dbReference>
<feature type="domain" description="PAS" evidence="4">
    <location>
        <begin position="18"/>
        <end position="111"/>
    </location>
</feature>
<dbReference type="Pfam" id="PF13426">
    <property type="entry name" value="PAS_9"/>
    <property type="match status" value="1"/>
</dbReference>
<dbReference type="AlphaFoldDB" id="A0A0D3I9Q9"/>
<dbReference type="HOGENOM" id="CLU_080231_3_1_1"/>
<sequence length="113" mass="12342">MPTTVHRALQPSREACVITEATKPNRIVHVNDTWSRVCGFSAEEAIGQTCALLQGFGTCKATLGQLRDAVLQGQTFAVQLLNYRKGGQPFMNTLTVAPLRESEHGPVTHYFGV</sequence>
<evidence type="ECO:0000259" key="4">
    <source>
        <dbReference type="Pfam" id="PF13426"/>
    </source>
</evidence>
<evidence type="ECO:0000256" key="3">
    <source>
        <dbReference type="ARBA" id="ARBA00022991"/>
    </source>
</evidence>
<reference evidence="5" key="2">
    <citation type="submission" date="2024-10" db="UniProtKB">
        <authorList>
            <consortium name="EnsemblProtists"/>
        </authorList>
    </citation>
    <scope>IDENTIFICATION</scope>
</reference>
<keyword evidence="6" id="KW-1185">Reference proteome</keyword>
<dbReference type="PaxDb" id="2903-EOD07994"/>
<dbReference type="Proteomes" id="UP000013827">
    <property type="component" value="Unassembled WGS sequence"/>
</dbReference>
<dbReference type="PANTHER" id="PTHR47429">
    <property type="entry name" value="PROTEIN TWIN LOV 1"/>
    <property type="match status" value="1"/>
</dbReference>
<keyword evidence="3" id="KW-0157">Chromophore</keyword>
<dbReference type="eggNOG" id="ENOG502SBIZ">
    <property type="taxonomic scope" value="Eukaryota"/>
</dbReference>
<evidence type="ECO:0000256" key="2">
    <source>
        <dbReference type="ARBA" id="ARBA00022643"/>
    </source>
</evidence>
<dbReference type="EnsemblProtists" id="EOD07994">
    <property type="protein sequence ID" value="EOD07994"/>
    <property type="gene ID" value="EMIHUDRAFT_68375"/>
</dbReference>
<protein>
    <recommendedName>
        <fullName evidence="4">PAS domain-containing protein</fullName>
    </recommendedName>
</protein>
<accession>A0A0D3I9Q9</accession>
<dbReference type="SUPFAM" id="SSF55785">
    <property type="entry name" value="PYP-like sensor domain (PAS domain)"/>
    <property type="match status" value="1"/>
</dbReference>
<dbReference type="Gene3D" id="3.30.450.20">
    <property type="entry name" value="PAS domain"/>
    <property type="match status" value="1"/>
</dbReference>
<dbReference type="RefSeq" id="XP_005760423.1">
    <property type="nucleotide sequence ID" value="XM_005760366.1"/>
</dbReference>
<dbReference type="CDD" id="cd00130">
    <property type="entry name" value="PAS"/>
    <property type="match status" value="1"/>
</dbReference>
<dbReference type="GO" id="GO:0005634">
    <property type="term" value="C:nucleus"/>
    <property type="evidence" value="ECO:0007669"/>
    <property type="project" value="TreeGrafter"/>
</dbReference>
<evidence type="ECO:0000256" key="1">
    <source>
        <dbReference type="ARBA" id="ARBA00022630"/>
    </source>
</evidence>
<keyword evidence="1" id="KW-0285">Flavoprotein</keyword>
<keyword evidence="2" id="KW-0288">FMN</keyword>
<organism evidence="5 6">
    <name type="scientific">Emiliania huxleyi (strain CCMP1516)</name>
    <dbReference type="NCBI Taxonomy" id="280463"/>
    <lineage>
        <taxon>Eukaryota</taxon>
        <taxon>Haptista</taxon>
        <taxon>Haptophyta</taxon>
        <taxon>Prymnesiophyceae</taxon>
        <taxon>Isochrysidales</taxon>
        <taxon>Noelaerhabdaceae</taxon>
        <taxon>Emiliania</taxon>
    </lineage>
</organism>
<dbReference type="OMA" id="EACVITE"/>
<dbReference type="STRING" id="2903.R1DH28"/>
<dbReference type="InterPro" id="IPR035965">
    <property type="entry name" value="PAS-like_dom_sf"/>
</dbReference>
<evidence type="ECO:0000313" key="5">
    <source>
        <dbReference type="EnsemblProtists" id="EOD07994"/>
    </source>
</evidence>
<dbReference type="PANTHER" id="PTHR47429:SF2">
    <property type="entry name" value="PROTEIN TWIN LOV 1"/>
    <property type="match status" value="1"/>
</dbReference>
<evidence type="ECO:0000313" key="6">
    <source>
        <dbReference type="Proteomes" id="UP000013827"/>
    </source>
</evidence>
<dbReference type="GeneID" id="17254127"/>
<name>A0A0D3I9Q9_EMIH1</name>